<evidence type="ECO:0000313" key="2">
    <source>
        <dbReference type="EMBL" id="SYX87702.1"/>
    </source>
</evidence>
<dbReference type="AlphaFoldDB" id="A0A383RHQ0"/>
<dbReference type="Pfam" id="PF08863">
    <property type="entry name" value="YolD"/>
    <property type="match status" value="1"/>
</dbReference>
<dbReference type="InterPro" id="IPR014962">
    <property type="entry name" value="YolD"/>
</dbReference>
<reference evidence="1" key="1">
    <citation type="submission" date="2018-08" db="EMBL/GenBank/DDBJ databases">
        <authorList>
            <person name="Ferrada E.E."/>
            <person name="Latorre B.A."/>
        </authorList>
    </citation>
    <scope>NUCLEOTIDE SEQUENCE</scope>
    <source>
        <strain evidence="1">Paenibacillus B-LR1</strain>
    </source>
</reference>
<gene>
    <name evidence="1" type="ORF">PBLR_14301</name>
    <name evidence="2" type="ORF">PBLR_20046</name>
</gene>
<organism evidence="1 3">
    <name type="scientific">Paenibacillus alvei</name>
    <name type="common">Bacillus alvei</name>
    <dbReference type="NCBI Taxonomy" id="44250"/>
    <lineage>
        <taxon>Bacteria</taxon>
        <taxon>Bacillati</taxon>
        <taxon>Bacillota</taxon>
        <taxon>Bacilli</taxon>
        <taxon>Bacillales</taxon>
        <taxon>Paenibacillaceae</taxon>
        <taxon>Paenibacillus</taxon>
    </lineage>
</organism>
<evidence type="ECO:0000313" key="3">
    <source>
        <dbReference type="Proteomes" id="UP000304148"/>
    </source>
</evidence>
<dbReference type="EMBL" id="LS992241">
    <property type="protein sequence ID" value="SYX87702.1"/>
    <property type="molecule type" value="Genomic_DNA"/>
</dbReference>
<proteinExistence type="predicted"/>
<evidence type="ECO:0000313" key="1">
    <source>
        <dbReference type="EMBL" id="SYX85879.1"/>
    </source>
</evidence>
<dbReference type="EMBL" id="LS992241">
    <property type="protein sequence ID" value="SYX85879.1"/>
    <property type="molecule type" value="Genomic_DNA"/>
</dbReference>
<sequence>MSKLDGNGIFEGSRFIIPEHREAMLRHNREQQRRHRPMIDEQEWELIGNQLQGSMQERTTITALLFDPFEQIKVTGVVVDIDMYGRRFKLLQDEEWQWVKLEDVIEVYG</sequence>
<protein>
    <submittedName>
        <fullName evidence="1">YolD-like protein</fullName>
    </submittedName>
</protein>
<name>A0A383RHQ0_PAEAL</name>
<accession>A0A383RHQ0</accession>
<dbReference type="Proteomes" id="UP000304148">
    <property type="component" value="Chromosome"/>
</dbReference>
<reference evidence="3" key="2">
    <citation type="submission" date="2018-08" db="EMBL/GenBank/DDBJ databases">
        <authorList>
            <person name="Chevrot R."/>
        </authorList>
    </citation>
    <scope>NUCLEOTIDE SEQUENCE [LARGE SCALE GENOMIC DNA]</scope>
</reference>
<dbReference type="RefSeq" id="WP_138187794.1">
    <property type="nucleotide sequence ID" value="NZ_LS992241.1"/>
</dbReference>